<evidence type="ECO:0000313" key="3">
    <source>
        <dbReference type="Proteomes" id="UP000078561"/>
    </source>
</evidence>
<dbReference type="Proteomes" id="UP000078561">
    <property type="component" value="Unassembled WGS sequence"/>
</dbReference>
<gene>
    <name evidence="2" type="primary">ABSGL_03681.1 scaffold 4609</name>
</gene>
<accession>A0A163JB02</accession>
<dbReference type="OrthoDB" id="10676634at2759"/>
<feature type="coiled-coil region" evidence="1">
    <location>
        <begin position="567"/>
        <end position="619"/>
    </location>
</feature>
<feature type="coiled-coil region" evidence="1">
    <location>
        <begin position="235"/>
        <end position="276"/>
    </location>
</feature>
<organism evidence="2">
    <name type="scientific">Absidia glauca</name>
    <name type="common">Pin mould</name>
    <dbReference type="NCBI Taxonomy" id="4829"/>
    <lineage>
        <taxon>Eukaryota</taxon>
        <taxon>Fungi</taxon>
        <taxon>Fungi incertae sedis</taxon>
        <taxon>Mucoromycota</taxon>
        <taxon>Mucoromycotina</taxon>
        <taxon>Mucoromycetes</taxon>
        <taxon>Mucorales</taxon>
        <taxon>Cunninghamellaceae</taxon>
        <taxon>Absidia</taxon>
    </lineage>
</organism>
<keyword evidence="1" id="KW-0175">Coiled coil</keyword>
<proteinExistence type="predicted"/>
<name>A0A163JB02_ABSGL</name>
<sequence>MNASLTNRNSSASRLTQRQVKWLDSEIKSENKSRAKHQKSPLHVKYCYMDLGDHGNKNLLKQENIPSEYIISNGFDRYMMHSTTLDDLDQAIAAHSTNKNPKLLVINITDNTFVNGYLYMVDLQQPFTSSYPLSKSFRSLKSLLDNIKSKSSTLETTQPTCLLTHLLINSLVGNHFAKLFLETEQSPRDDDMPLIEQSILFAKELSSLDGFAVKNPVRQWFPGARGALQDGGLPNKALLDRLAIMEQGIKNLTLENKGLKEEKASADSQHRQQMEQHAKEMSLLEGSMISTKYDYQMALKDGAASKIELEQSTLRLRMYQEESIQLKKRVEEKTQEIMGLKTNNTALQRHTDQFRADTYVTTKQVRDLNTRLRLLEHEKAQGEIALDQYQQKTVVLEQTLGELRSTIRSSKAAEEETMTNFILQLHDQRKDAQGEVDTLQQYIDDLNIDLEQRKLRETGLEKEVLQVTADYLAEMQRCHSYEALFQALSQQIGQKSRRADTDLRIQAQQLEDQQHINDRQLHRIHKLEWERQQLEDTKLAEVQQLIDQHGVMDDSMKQLIQQNAMDKDDHQTALQRQIELLNEATNKLSVEKAVRLQESEDYIKEKAHYLEQLDEMTKKGTTQSTCIQKLQVSQRIVW</sequence>
<evidence type="ECO:0000256" key="1">
    <source>
        <dbReference type="SAM" id="Coils"/>
    </source>
</evidence>
<reference evidence="2" key="1">
    <citation type="submission" date="2016-04" db="EMBL/GenBank/DDBJ databases">
        <authorList>
            <person name="Evans L.H."/>
            <person name="Alamgir A."/>
            <person name="Owens N."/>
            <person name="Weber N.D."/>
            <person name="Virtaneva K."/>
            <person name="Barbian K."/>
            <person name="Babar A."/>
            <person name="Rosenke K."/>
        </authorList>
    </citation>
    <scope>NUCLEOTIDE SEQUENCE [LARGE SCALE GENOMIC DNA]</scope>
    <source>
        <strain evidence="2">CBS 101.48</strain>
    </source>
</reference>
<dbReference type="EMBL" id="LT552047">
    <property type="protein sequence ID" value="SAL98154.1"/>
    <property type="molecule type" value="Genomic_DNA"/>
</dbReference>
<feature type="coiled-coil region" evidence="1">
    <location>
        <begin position="309"/>
        <end position="336"/>
    </location>
</feature>
<dbReference type="AlphaFoldDB" id="A0A163JB02"/>
<keyword evidence="3" id="KW-1185">Reference proteome</keyword>
<dbReference type="InParanoid" id="A0A163JB02"/>
<evidence type="ECO:0000313" key="2">
    <source>
        <dbReference type="EMBL" id="SAL98154.1"/>
    </source>
</evidence>
<protein>
    <submittedName>
        <fullName evidence="2">Uncharacterized protein</fullName>
    </submittedName>
</protein>